<evidence type="ECO:0000313" key="2">
    <source>
        <dbReference type="EMBL" id="OLT99468.1"/>
    </source>
</evidence>
<accession>A0A1H0QZR4</accession>
<dbReference type="EMBL" id="MSTQ01000023">
    <property type="protein sequence ID" value="OLT99468.1"/>
    <property type="molecule type" value="Genomic_DNA"/>
</dbReference>
<gene>
    <name evidence="2" type="ORF">BVK86_25620</name>
    <name evidence="1" type="ORF">F7R15_25935</name>
    <name evidence="3" type="ORF">SAMN04490202_3356</name>
</gene>
<keyword evidence="4" id="KW-1185">Reference proteome</keyword>
<dbReference type="OrthoDB" id="369674at2"/>
<proteinExistence type="predicted"/>
<dbReference type="Gene3D" id="3.30.870.10">
    <property type="entry name" value="Endonuclease Chain A"/>
    <property type="match status" value="1"/>
</dbReference>
<dbReference type="InterPro" id="IPR059166">
    <property type="entry name" value="PLD-like_cat"/>
</dbReference>
<evidence type="ECO:0000313" key="5">
    <source>
        <dbReference type="Proteomes" id="UP000198549"/>
    </source>
</evidence>
<dbReference type="AlphaFoldDB" id="A0A1H0QZR4"/>
<evidence type="ECO:0008006" key="7">
    <source>
        <dbReference type="Google" id="ProtNLM"/>
    </source>
</evidence>
<reference evidence="3 5" key="1">
    <citation type="submission" date="2016-10" db="EMBL/GenBank/DDBJ databases">
        <authorList>
            <person name="de Groot N.N."/>
        </authorList>
    </citation>
    <scope>NUCLEOTIDE SEQUENCE [LARGE SCALE GENOMIC DNA]</scope>
    <source>
        <strain evidence="3 5">BS3776</strain>
    </source>
</reference>
<dbReference type="EMBL" id="VZPS01000025">
    <property type="protein sequence ID" value="KAB0481176.1"/>
    <property type="molecule type" value="Genomic_DNA"/>
</dbReference>
<dbReference type="EMBL" id="LT629709">
    <property type="protein sequence ID" value="SDP22419.1"/>
    <property type="molecule type" value="Genomic_DNA"/>
</dbReference>
<evidence type="ECO:0000313" key="6">
    <source>
        <dbReference type="Proteomes" id="UP000460142"/>
    </source>
</evidence>
<dbReference type="Proteomes" id="UP000198549">
    <property type="component" value="Chromosome I"/>
</dbReference>
<reference evidence="2" key="2">
    <citation type="submission" date="2017-01" db="EMBL/GenBank/DDBJ databases">
        <authorList>
            <person name="Mah S.A."/>
            <person name="Swanson W.J."/>
            <person name="Moy G.W."/>
            <person name="Vacquier V.D."/>
        </authorList>
    </citation>
    <scope>NUCLEOTIDE SEQUENCE [LARGE SCALE GENOMIC DNA]</scope>
    <source>
        <strain evidence="2">MT1</strain>
    </source>
</reference>
<evidence type="ECO:0000313" key="4">
    <source>
        <dbReference type="Proteomes" id="UP000186756"/>
    </source>
</evidence>
<dbReference type="CDD" id="cd09176">
    <property type="entry name" value="PLDc_unchar6"/>
    <property type="match status" value="1"/>
</dbReference>
<evidence type="ECO:0000313" key="3">
    <source>
        <dbReference type="EMBL" id="SDP22419.1"/>
    </source>
</evidence>
<dbReference type="Proteomes" id="UP000186756">
    <property type="component" value="Unassembled WGS sequence"/>
</dbReference>
<organism evidence="3 5">
    <name type="scientific">Pseudomonas reinekei</name>
    <dbReference type="NCBI Taxonomy" id="395598"/>
    <lineage>
        <taxon>Bacteria</taxon>
        <taxon>Pseudomonadati</taxon>
        <taxon>Pseudomonadota</taxon>
        <taxon>Gammaproteobacteria</taxon>
        <taxon>Pseudomonadales</taxon>
        <taxon>Pseudomonadaceae</taxon>
        <taxon>Pseudomonas</taxon>
    </lineage>
</organism>
<reference evidence="1 6" key="4">
    <citation type="submission" date="2019-09" db="EMBL/GenBank/DDBJ databases">
        <title>Draft genome sequences of 48 bacterial type strains from the CCUG.</title>
        <authorList>
            <person name="Tunovic T."/>
            <person name="Pineiro-Iglesias B."/>
            <person name="Unosson C."/>
            <person name="Inganas E."/>
            <person name="Ohlen M."/>
            <person name="Cardew S."/>
            <person name="Jensie-Markopoulos S."/>
            <person name="Salva-Serra F."/>
            <person name="Jaen-Luchoro D."/>
            <person name="Karlsson R."/>
            <person name="Svensson-Stadler L."/>
            <person name="Chun J."/>
            <person name="Moore E."/>
        </authorList>
    </citation>
    <scope>NUCLEOTIDE SEQUENCE [LARGE SCALE GENOMIC DNA]</scope>
    <source>
        <strain evidence="1 6">CCUG 53116</strain>
    </source>
</reference>
<protein>
    <recommendedName>
        <fullName evidence="7">PLD-like domain-containing protein</fullName>
    </recommendedName>
</protein>
<dbReference type="RefSeq" id="WP_075949039.1">
    <property type="nucleotide sequence ID" value="NZ_LT629709.1"/>
</dbReference>
<sequence>MLNPRTDRLDYGDKLRSPPGFELTYALATSYSLELDTLLCLPMALSFDATLEGDWREKELALLEAIGTLKGRLKVFFQQGCIKVPRQFHKLFTLLEPCLVPMVPTQTYSSFHPKIWLLRFTNDSRDVHYRLLVLSRNLTFDRSWDLAIALEGRLTNTVKSESESQGLLDLLGDLAPQAKDFVQAFKCFKKELPKVEWQRPVGFHGLKTLAGVHSRMPLDFGSGTDTVLVMSPFLHAEALTMLRARGARHWLFSRAEELERLGAALLEGWECFALNARVVEGEDELEHRKPQNLHAKLILVQNGATSHWHVGSANATKAALGGTSPGSARNTEFMLRLSSSSPEYCAEQLKTQWVGTADNPTRIFLPYSFDLSAVREPADDELVSREVLQTLISAKWRLSAHPDEMGTYTCAMECSADLLVLPIGVEVQLLAGSKRQPLAAQISWEGLGLTDLTAFLVLRLTANGESVERVVKAELDIVGGDGRERQIVAGLIDSPQKLMAYLHMLLQPSREKGEWPTNDQGGTINTPADGLEAFMSGRVYESLLRCAAREPERLNRIEAVLEHLREIEDRIPADFSTLWKHFKPFMVKERS</sequence>
<evidence type="ECO:0000313" key="1">
    <source>
        <dbReference type="EMBL" id="KAB0481176.1"/>
    </source>
</evidence>
<name>A0A1H0QZR4_PSERE</name>
<reference evidence="4" key="3">
    <citation type="submission" date="2017-01" db="EMBL/GenBank/DDBJ databases">
        <authorList>
            <person name="Poblete-Castro I."/>
        </authorList>
    </citation>
    <scope>NUCLEOTIDE SEQUENCE [LARGE SCALE GENOMIC DNA]</scope>
    <source>
        <strain evidence="4">DSM 18361 / CCUG 53116 / MT1</strain>
    </source>
</reference>
<dbReference type="Proteomes" id="UP000460142">
    <property type="component" value="Unassembled WGS sequence"/>
</dbReference>